<keyword evidence="2" id="KW-1133">Transmembrane helix</keyword>
<evidence type="ECO:0000256" key="1">
    <source>
        <dbReference type="SAM" id="MobiDB-lite"/>
    </source>
</evidence>
<organism evidence="3 4">
    <name type="scientific">Calycina marina</name>
    <dbReference type="NCBI Taxonomy" id="1763456"/>
    <lineage>
        <taxon>Eukaryota</taxon>
        <taxon>Fungi</taxon>
        <taxon>Dikarya</taxon>
        <taxon>Ascomycota</taxon>
        <taxon>Pezizomycotina</taxon>
        <taxon>Leotiomycetes</taxon>
        <taxon>Helotiales</taxon>
        <taxon>Pezizellaceae</taxon>
        <taxon>Calycina</taxon>
    </lineage>
</organism>
<evidence type="ECO:0000313" key="3">
    <source>
        <dbReference type="EMBL" id="KAG9244408.1"/>
    </source>
</evidence>
<keyword evidence="2" id="KW-0472">Membrane</keyword>
<feature type="transmembrane region" description="Helical" evidence="2">
    <location>
        <begin position="54"/>
        <end position="76"/>
    </location>
</feature>
<reference evidence="3" key="1">
    <citation type="journal article" date="2021" name="IMA Fungus">
        <title>Genomic characterization of three marine fungi, including Emericellopsis atlantica sp. nov. with signatures of a generalist lifestyle and marine biomass degradation.</title>
        <authorList>
            <person name="Hagestad O.C."/>
            <person name="Hou L."/>
            <person name="Andersen J.H."/>
            <person name="Hansen E.H."/>
            <person name="Altermark B."/>
            <person name="Li C."/>
            <person name="Kuhnert E."/>
            <person name="Cox R.J."/>
            <person name="Crous P.W."/>
            <person name="Spatafora J.W."/>
            <person name="Lail K."/>
            <person name="Amirebrahimi M."/>
            <person name="Lipzen A."/>
            <person name="Pangilinan J."/>
            <person name="Andreopoulos W."/>
            <person name="Hayes R.D."/>
            <person name="Ng V."/>
            <person name="Grigoriev I.V."/>
            <person name="Jackson S.A."/>
            <person name="Sutton T.D.S."/>
            <person name="Dobson A.D.W."/>
            <person name="Rama T."/>
        </authorList>
    </citation>
    <scope>NUCLEOTIDE SEQUENCE</scope>
    <source>
        <strain evidence="3">TRa3180A</strain>
    </source>
</reference>
<protein>
    <submittedName>
        <fullName evidence="3">Uncharacterized protein</fullName>
    </submittedName>
</protein>
<sequence length="217" mass="23598">MNLQNIVEETSMTLSSHRHDTRSPIISSFTSTAASSTSIPTPEASYIHQLLHNAYPGLFTLVIGLGLLALVCSIWFSPRRLLMRMRNDPTTQIPLQPHPTTLIPLYPYGRNHVQRNSVVDDRSSNDGSPAKLIWTPEGLSMEYLRDNRPLGQSCAGAGAGADGLARPDSAVVHEGREYTNERRVHGWVVRSGGGTPPPGYSSADAAPPAPPGYTWMV</sequence>
<gene>
    <name evidence="3" type="ORF">BJ878DRAFT_72426</name>
</gene>
<dbReference type="AlphaFoldDB" id="A0A9P8CER8"/>
<dbReference type="EMBL" id="MU253908">
    <property type="protein sequence ID" value="KAG9244408.1"/>
    <property type="molecule type" value="Genomic_DNA"/>
</dbReference>
<keyword evidence="4" id="KW-1185">Reference proteome</keyword>
<name>A0A9P8CER8_9HELO</name>
<evidence type="ECO:0000256" key="2">
    <source>
        <dbReference type="SAM" id="Phobius"/>
    </source>
</evidence>
<accession>A0A9P8CER8</accession>
<feature type="region of interest" description="Disordered" evidence="1">
    <location>
        <begin position="191"/>
        <end position="217"/>
    </location>
</feature>
<comment type="caution">
    <text evidence="3">The sequence shown here is derived from an EMBL/GenBank/DDBJ whole genome shotgun (WGS) entry which is preliminary data.</text>
</comment>
<proteinExistence type="predicted"/>
<dbReference type="Proteomes" id="UP000887226">
    <property type="component" value="Unassembled WGS sequence"/>
</dbReference>
<evidence type="ECO:0000313" key="4">
    <source>
        <dbReference type="Proteomes" id="UP000887226"/>
    </source>
</evidence>
<keyword evidence="2" id="KW-0812">Transmembrane</keyword>